<evidence type="ECO:0000313" key="8">
    <source>
        <dbReference type="EMBL" id="TIC23273.1"/>
    </source>
</evidence>
<keyword evidence="5" id="KW-0539">Nucleus</keyword>
<evidence type="ECO:0000256" key="1">
    <source>
        <dbReference type="ARBA" id="ARBA00004123"/>
    </source>
</evidence>
<dbReference type="SUPFAM" id="SSF48371">
    <property type="entry name" value="ARM repeat"/>
    <property type="match status" value="1"/>
</dbReference>
<dbReference type="FunFam" id="1.25.10.10:FF:001136">
    <property type="entry name" value="Beta-catenin-like protein 1"/>
    <property type="match status" value="1"/>
</dbReference>
<dbReference type="PANTHER" id="PTHR14978">
    <property type="entry name" value="BETA-CATENIN-LIKE PROTEIN 1 NUCLEAR ASSOCIATED PROTEIN"/>
    <property type="match status" value="1"/>
</dbReference>
<dbReference type="GO" id="GO:0010467">
    <property type="term" value="P:gene expression"/>
    <property type="evidence" value="ECO:0007669"/>
    <property type="project" value="UniProtKB-ARBA"/>
</dbReference>
<dbReference type="Pfam" id="PF08216">
    <property type="entry name" value="CTNNBL"/>
    <property type="match status" value="1"/>
</dbReference>
<dbReference type="EMBL" id="SPRO01000096">
    <property type="protein sequence ID" value="TIC23273.1"/>
    <property type="molecule type" value="Genomic_DNA"/>
</dbReference>
<evidence type="ECO:0000256" key="2">
    <source>
        <dbReference type="ARBA" id="ARBA00022553"/>
    </source>
</evidence>
<dbReference type="InterPro" id="IPR011989">
    <property type="entry name" value="ARM-like"/>
</dbReference>
<dbReference type="SMART" id="SM01156">
    <property type="entry name" value="DUF1716"/>
    <property type="match status" value="1"/>
</dbReference>
<feature type="region of interest" description="Disordered" evidence="6">
    <location>
        <begin position="80"/>
        <end position="102"/>
    </location>
</feature>
<keyword evidence="3" id="KW-0677">Repeat</keyword>
<keyword evidence="2" id="KW-0597">Phosphoprotein</keyword>
<organism evidence="8 9">
    <name type="scientific">Wallemia mellicola</name>
    <dbReference type="NCBI Taxonomy" id="1708541"/>
    <lineage>
        <taxon>Eukaryota</taxon>
        <taxon>Fungi</taxon>
        <taxon>Dikarya</taxon>
        <taxon>Basidiomycota</taxon>
        <taxon>Wallemiomycotina</taxon>
        <taxon>Wallemiomycetes</taxon>
        <taxon>Wallemiales</taxon>
        <taxon>Wallemiaceae</taxon>
        <taxon>Wallemia</taxon>
    </lineage>
</organism>
<evidence type="ECO:0000256" key="5">
    <source>
        <dbReference type="ARBA" id="ARBA00023242"/>
    </source>
</evidence>
<evidence type="ECO:0000256" key="6">
    <source>
        <dbReference type="SAM" id="MobiDB-lite"/>
    </source>
</evidence>
<keyword evidence="4" id="KW-0175">Coiled coil</keyword>
<dbReference type="InterPro" id="IPR039678">
    <property type="entry name" value="CTNNBL1"/>
</dbReference>
<comment type="subcellular location">
    <subcellularLocation>
        <location evidence="1">Nucleus</location>
    </subcellularLocation>
</comment>
<name>A0A4V4MSR1_9BASI</name>
<dbReference type="AlphaFoldDB" id="A0A4V4MSR1"/>
<dbReference type="Proteomes" id="UP000305647">
    <property type="component" value="Unassembled WGS sequence"/>
</dbReference>
<feature type="domain" description="Beta-catenin-like protein 1 N-terminal" evidence="7">
    <location>
        <begin position="136"/>
        <end position="246"/>
    </location>
</feature>
<comment type="caution">
    <text evidence="8">The sequence shown here is derived from an EMBL/GenBank/DDBJ whole genome shotgun (WGS) entry which is preliminary data.</text>
</comment>
<dbReference type="PANTHER" id="PTHR14978:SF0">
    <property type="entry name" value="BETA-CATENIN-LIKE PROTEIN 1"/>
    <property type="match status" value="1"/>
</dbReference>
<evidence type="ECO:0000256" key="4">
    <source>
        <dbReference type="ARBA" id="ARBA00023054"/>
    </source>
</evidence>
<protein>
    <submittedName>
        <fullName evidence="8">DUF1716-domain-containing protein</fullName>
    </submittedName>
</protein>
<evidence type="ECO:0000259" key="7">
    <source>
        <dbReference type="SMART" id="SM01156"/>
    </source>
</evidence>
<evidence type="ECO:0000256" key="3">
    <source>
        <dbReference type="ARBA" id="ARBA00022737"/>
    </source>
</evidence>
<dbReference type="InterPro" id="IPR013180">
    <property type="entry name" value="CTNNBL1_N"/>
</dbReference>
<evidence type="ECO:0000313" key="9">
    <source>
        <dbReference type="Proteomes" id="UP000305647"/>
    </source>
</evidence>
<proteinExistence type="predicted"/>
<sequence>MRRWYFFSAAIFTDLAMTSETKDYLLSHYDDGCQFLKCSNYRTCLQAKTSGDLKHRRKVGFTKRVDHSVNITIDAIKKVRLQEEENPESHSSAGSDKGKGRAVTIADEEDEVEYVDAHEEDDIDDDEDGRFYGGGLTDEQKTILDVFDRAEQGGDEDVVLTPQGIKKQLQKFERVIAKNTELRGKYPEDPHKFIDSEADLDAAIHQLKIFAQSPAISYPQLIKTGATEQLIGLLSHENTDISLDVVEVIEELTDEDILDETEDSEEGMSNLQAFVTALLELQVLELLVSNMKRLNEENDSDVEGVFHTLGVFENMISLRPELAETLVTATDTLPWLLKRITKVEYNQNKQYSSEILAILLQDSTKNRSAVLKEKDGLDCILQALSHYMKKDPKDAEELEFLENTYNVLCTLLAESDAKVQFKEAEGVDLMILIAQEKLISRSRAIKTLDHAMSGPAGSINSEAFVEAQGLATLFGAFMNKIPQKKSAFGAVSVQEQEEHLFGILVSLFSNLGSETPGRIRLLTKFVENNYEKVDRLFEIRENAQNRVTNRIEQDKEIDIDEDEAYLGRLEAGLFTLQLTDYVLAWLVMEDDGIKDHAEILLRRRGQSFKDVVSVLNEYADNMGDQPPNPDGSPTQREIVGHLMEYVESL</sequence>
<dbReference type="InterPro" id="IPR016024">
    <property type="entry name" value="ARM-type_fold"/>
</dbReference>
<reference evidence="8 9" key="1">
    <citation type="submission" date="2019-03" db="EMBL/GenBank/DDBJ databases">
        <title>Sequencing 25 genomes of Wallemia mellicola.</title>
        <authorList>
            <person name="Gostincar C."/>
        </authorList>
    </citation>
    <scope>NUCLEOTIDE SEQUENCE [LARGE SCALE GENOMIC DNA]</scope>
    <source>
        <strain evidence="8 9">EXF-8738</strain>
    </source>
</reference>
<dbReference type="GO" id="GO:0005681">
    <property type="term" value="C:spliceosomal complex"/>
    <property type="evidence" value="ECO:0007669"/>
    <property type="project" value="TreeGrafter"/>
</dbReference>
<accession>A0A4V4MSR1</accession>
<gene>
    <name evidence="8" type="ORF">E3Q10_04356</name>
</gene>
<dbReference type="Gene3D" id="1.25.10.10">
    <property type="entry name" value="Leucine-rich Repeat Variant"/>
    <property type="match status" value="1"/>
</dbReference>